<evidence type="ECO:0000313" key="3">
    <source>
        <dbReference type="Proteomes" id="UP001165652"/>
    </source>
</evidence>
<evidence type="ECO:0000259" key="1">
    <source>
        <dbReference type="Pfam" id="PF05368"/>
    </source>
</evidence>
<dbReference type="Proteomes" id="UP001165652">
    <property type="component" value="Unassembled WGS sequence"/>
</dbReference>
<gene>
    <name evidence="2" type="ORF">PQJ73_17800</name>
</gene>
<comment type="caution">
    <text evidence="2">The sequence shown here is derived from an EMBL/GenBank/DDBJ whole genome shotgun (WGS) entry which is preliminary data.</text>
</comment>
<dbReference type="Gene3D" id="3.90.25.10">
    <property type="entry name" value="UDP-galactose 4-epimerase, domain 1"/>
    <property type="match status" value="1"/>
</dbReference>
<accession>A0ABT5JCZ6</accession>
<dbReference type="PANTHER" id="PTHR47129:SF1">
    <property type="entry name" value="NMRA-LIKE DOMAIN-CONTAINING PROTEIN"/>
    <property type="match status" value="1"/>
</dbReference>
<evidence type="ECO:0000313" key="2">
    <source>
        <dbReference type="EMBL" id="MDC7787546.1"/>
    </source>
</evidence>
<reference evidence="2" key="2">
    <citation type="submission" date="2023-02" db="EMBL/GenBank/DDBJ databases">
        <authorList>
            <person name="Rayyan A."/>
            <person name="Meyer T."/>
            <person name="Kyndt J.A."/>
        </authorList>
    </citation>
    <scope>NUCLEOTIDE SEQUENCE</scope>
    <source>
        <strain evidence="2">DSM 9987</strain>
    </source>
</reference>
<dbReference type="Gene3D" id="3.40.50.720">
    <property type="entry name" value="NAD(P)-binding Rossmann-like Domain"/>
    <property type="match status" value="1"/>
</dbReference>
<reference evidence="2" key="1">
    <citation type="journal article" date="2023" name="Microbiol Resour">
        <title>Genome Sequences of Rhodoplanes serenus and Two Thermotolerant Strains, Rhodoplanes tepidamans and 'Rhodoplanes cryptolactis,' Further Refine the Genus.</title>
        <authorList>
            <person name="Rayyan A.A."/>
            <person name="Kyndt J.A."/>
        </authorList>
    </citation>
    <scope>NUCLEOTIDE SEQUENCE</scope>
    <source>
        <strain evidence="2">DSM 9987</strain>
    </source>
</reference>
<dbReference type="InterPro" id="IPR052718">
    <property type="entry name" value="NmrA-type_oxidoreductase"/>
</dbReference>
<protein>
    <submittedName>
        <fullName evidence="2">SDR family oxidoreductase</fullName>
    </submittedName>
</protein>
<dbReference type="SUPFAM" id="SSF51735">
    <property type="entry name" value="NAD(P)-binding Rossmann-fold domains"/>
    <property type="match status" value="1"/>
</dbReference>
<dbReference type="PANTHER" id="PTHR47129">
    <property type="entry name" value="QUINONE OXIDOREDUCTASE 2"/>
    <property type="match status" value="1"/>
</dbReference>
<dbReference type="EMBL" id="JAQQLI010000029">
    <property type="protein sequence ID" value="MDC7787546.1"/>
    <property type="molecule type" value="Genomic_DNA"/>
</dbReference>
<dbReference type="RefSeq" id="WP_272778385.1">
    <property type="nucleotide sequence ID" value="NZ_JAQQLI010000029.1"/>
</dbReference>
<dbReference type="CDD" id="cd05269">
    <property type="entry name" value="TMR_SDR_a"/>
    <property type="match status" value="1"/>
</dbReference>
<dbReference type="InterPro" id="IPR036291">
    <property type="entry name" value="NAD(P)-bd_dom_sf"/>
</dbReference>
<dbReference type="InterPro" id="IPR008030">
    <property type="entry name" value="NmrA-like"/>
</dbReference>
<name>A0ABT5JCZ6_RHOTP</name>
<proteinExistence type="predicted"/>
<keyword evidence="3" id="KW-1185">Reference proteome</keyword>
<feature type="domain" description="NmrA-like" evidence="1">
    <location>
        <begin position="2"/>
        <end position="263"/>
    </location>
</feature>
<sequence length="298" mass="31302">MSDTLLVTGASGHLGRRVLHHLLDTLTVPAGRIVATSRKPEALADVSARGVTVRGADFDDAASLVRAFAGVNRLLLISTDTLDRPGARLAQHRAAVAAAERAGVSHVVYTSMPGPETSLVLFAPDHLGTEQALAASAIPGWTVLRNHFYFENLAYAIPAALASGQWYSADGHRGSADISRDDLARAAATVLAGGETGRRTWTLSGPQALTRTEIAEKIGAAVGKSITVVPVTIDVLVQGMVAHGVPEPVARVFASFDANTAAGKFETVTNDFFEITGTQPQSFDAWLAENKGMFAKGH</sequence>
<dbReference type="Pfam" id="PF05368">
    <property type="entry name" value="NmrA"/>
    <property type="match status" value="1"/>
</dbReference>
<organism evidence="2 3">
    <name type="scientific">Rhodoplanes tepidamans</name>
    <name type="common">Rhodoplanes cryptolactis</name>
    <dbReference type="NCBI Taxonomy" id="200616"/>
    <lineage>
        <taxon>Bacteria</taxon>
        <taxon>Pseudomonadati</taxon>
        <taxon>Pseudomonadota</taxon>
        <taxon>Alphaproteobacteria</taxon>
        <taxon>Hyphomicrobiales</taxon>
        <taxon>Nitrobacteraceae</taxon>
        <taxon>Rhodoplanes</taxon>
    </lineage>
</organism>